<sequence length="61" mass="6952">MFGGSGLLSHTAKRKKPLARVIYNDFDGYAERLKHIKNANKLRQEIFKIVDGIIPKKQAVK</sequence>
<dbReference type="AlphaFoldDB" id="E8KKV4"/>
<evidence type="ECO:0000313" key="1">
    <source>
        <dbReference type="EMBL" id="EFX90475.1"/>
    </source>
</evidence>
<evidence type="ECO:0008006" key="3">
    <source>
        <dbReference type="Google" id="ProtNLM"/>
    </source>
</evidence>
<dbReference type="Proteomes" id="UP000005467">
    <property type="component" value="Unassembled WGS sequence"/>
</dbReference>
<dbReference type="REBASE" id="43124">
    <property type="entry name" value="M.Aur25976ORF2470P"/>
</dbReference>
<protein>
    <recommendedName>
        <fullName evidence="3">Site-specific DNA-methyltransferase (adenine-specific)</fullName>
    </recommendedName>
</protein>
<keyword evidence="2" id="KW-1185">Reference proteome</keyword>
<reference evidence="1 2" key="1">
    <citation type="submission" date="2011-01" db="EMBL/GenBank/DDBJ databases">
        <authorList>
            <person name="Muzny D."/>
            <person name="Qin X."/>
            <person name="Deng J."/>
            <person name="Jiang H."/>
            <person name="Liu Y."/>
            <person name="Qu J."/>
            <person name="Song X.-Z."/>
            <person name="Zhang L."/>
            <person name="Thornton R."/>
            <person name="Coyle M."/>
            <person name="Francisco L."/>
            <person name="Jackson L."/>
            <person name="Javaid M."/>
            <person name="Korchina V."/>
            <person name="Kovar C."/>
            <person name="Mata R."/>
            <person name="Mathew T."/>
            <person name="Ngo R."/>
            <person name="Nguyen L."/>
            <person name="Nguyen N."/>
            <person name="Okwuonu G."/>
            <person name="Ongeri F."/>
            <person name="Pham C."/>
            <person name="Simmons D."/>
            <person name="Wilczek-Boney K."/>
            <person name="Hale W."/>
            <person name="Jakkamsetti A."/>
            <person name="Pham P."/>
            <person name="Ruth R."/>
            <person name="San Lucas F."/>
            <person name="Warren J."/>
            <person name="Zhang J."/>
            <person name="Zhao Z."/>
            <person name="Zhou C."/>
            <person name="Zhu D."/>
            <person name="Lee S."/>
            <person name="Bess C."/>
            <person name="Blankenburg K."/>
            <person name="Forbes L."/>
            <person name="Fu Q."/>
            <person name="Gubbala S."/>
            <person name="Hirani K."/>
            <person name="Jayaseelan J.C."/>
            <person name="Lara F."/>
            <person name="Munidasa M."/>
            <person name="Palculict T."/>
            <person name="Patil S."/>
            <person name="Pu L.-L."/>
            <person name="Saada N."/>
            <person name="Tang L."/>
            <person name="Weissenberger G."/>
            <person name="Zhu Y."/>
            <person name="Hemphill L."/>
            <person name="Shang Y."/>
            <person name="Youmans B."/>
            <person name="Ayvaz T."/>
            <person name="Ross M."/>
            <person name="Santibanez J."/>
            <person name="Aqrawi P."/>
            <person name="Gross S."/>
            <person name="Joshi V."/>
            <person name="Fowler G."/>
            <person name="Nazareth L."/>
            <person name="Reid J."/>
            <person name="Worley K."/>
            <person name="Petrosino J."/>
            <person name="Highlander S."/>
            <person name="Gibbs R."/>
        </authorList>
    </citation>
    <scope>NUCLEOTIDE SEQUENCE [LARGE SCALE GENOMIC DNA]</scope>
    <source>
        <strain evidence="1 2">ATCC 25976</strain>
    </source>
</reference>
<accession>E8KKV4</accession>
<dbReference type="HOGENOM" id="CLU_2912087_0_0_6"/>
<organism evidence="1 2">
    <name type="scientific">Actinobacillus ureae ATCC 25976</name>
    <dbReference type="NCBI Taxonomy" id="887324"/>
    <lineage>
        <taxon>Bacteria</taxon>
        <taxon>Pseudomonadati</taxon>
        <taxon>Pseudomonadota</taxon>
        <taxon>Gammaproteobacteria</taxon>
        <taxon>Pasteurellales</taxon>
        <taxon>Pasteurellaceae</taxon>
        <taxon>Actinobacillus</taxon>
    </lineage>
</organism>
<comment type="caution">
    <text evidence="1">The sequence shown here is derived from an EMBL/GenBank/DDBJ whole genome shotgun (WGS) entry which is preliminary data.</text>
</comment>
<gene>
    <name evidence="1" type="ORF">HMPREF0027_2471</name>
</gene>
<proteinExistence type="predicted"/>
<evidence type="ECO:0000313" key="2">
    <source>
        <dbReference type="Proteomes" id="UP000005467"/>
    </source>
</evidence>
<dbReference type="EMBL" id="AEVG01000180">
    <property type="protein sequence ID" value="EFX90475.1"/>
    <property type="molecule type" value="Genomic_DNA"/>
</dbReference>
<name>E8KKV4_9PAST</name>